<dbReference type="SUPFAM" id="SSF52540">
    <property type="entry name" value="P-loop containing nucleoside triphosphate hydrolases"/>
    <property type="match status" value="1"/>
</dbReference>
<evidence type="ECO:0008006" key="3">
    <source>
        <dbReference type="Google" id="ProtNLM"/>
    </source>
</evidence>
<dbReference type="AlphaFoldDB" id="A0A7W6BPG5"/>
<accession>A0A7W6BPG5</accession>
<comment type="caution">
    <text evidence="1">The sequence shown here is derived from an EMBL/GenBank/DDBJ whole genome shotgun (WGS) entry which is preliminary data.</text>
</comment>
<dbReference type="Gene3D" id="3.40.50.300">
    <property type="entry name" value="P-loop containing nucleotide triphosphate hydrolases"/>
    <property type="match status" value="1"/>
</dbReference>
<protein>
    <recommendedName>
        <fullName evidence="3">Chromosome partitioning protein</fullName>
    </recommendedName>
</protein>
<evidence type="ECO:0000313" key="2">
    <source>
        <dbReference type="Proteomes" id="UP000531216"/>
    </source>
</evidence>
<sequence length="238" mass="25005">MTPVLSIGSLKTSGSTTLALTLAGVAVAADIPVVLVDAGRDKDLVDWAAKSGRPSLCTVEVADDEITLERIVRAARRRGDLALIDAGDNAEMIRAGARLSDRALIPVRFSPLSAYAALATDRLLATEADKGRRGRDWAFVASAVTTIPSRVARTIEGMIERSPTARLEVGLVQRAAYEAPFLHGGTLFTLGEDVAPGIERARAEAATIAYEIGILGHDVDATTVIRERGSFEAAAAAA</sequence>
<evidence type="ECO:0000313" key="1">
    <source>
        <dbReference type="EMBL" id="MBB3935648.1"/>
    </source>
</evidence>
<keyword evidence="2" id="KW-1185">Reference proteome</keyword>
<dbReference type="InterPro" id="IPR027417">
    <property type="entry name" value="P-loop_NTPase"/>
</dbReference>
<proteinExistence type="predicted"/>
<dbReference type="OrthoDB" id="7906521at2"/>
<dbReference type="EMBL" id="JACIDO010000003">
    <property type="protein sequence ID" value="MBB3935648.1"/>
    <property type="molecule type" value="Genomic_DNA"/>
</dbReference>
<name>A0A7W6BPG5_9HYPH</name>
<organism evidence="1 2">
    <name type="scientific">Aureimonas phyllosphaerae</name>
    <dbReference type="NCBI Taxonomy" id="1166078"/>
    <lineage>
        <taxon>Bacteria</taxon>
        <taxon>Pseudomonadati</taxon>
        <taxon>Pseudomonadota</taxon>
        <taxon>Alphaproteobacteria</taxon>
        <taxon>Hyphomicrobiales</taxon>
        <taxon>Aurantimonadaceae</taxon>
        <taxon>Aureimonas</taxon>
    </lineage>
</organism>
<gene>
    <name evidence="1" type="ORF">GGR05_001792</name>
</gene>
<reference evidence="1 2" key="1">
    <citation type="submission" date="2020-08" db="EMBL/GenBank/DDBJ databases">
        <title>Genomic Encyclopedia of Type Strains, Phase IV (KMG-IV): sequencing the most valuable type-strain genomes for metagenomic binning, comparative biology and taxonomic classification.</title>
        <authorList>
            <person name="Goeker M."/>
        </authorList>
    </citation>
    <scope>NUCLEOTIDE SEQUENCE [LARGE SCALE GENOMIC DNA]</scope>
    <source>
        <strain evidence="1 2">DSM 25024</strain>
    </source>
</reference>
<dbReference type="RefSeq" id="WP_139224571.1">
    <property type="nucleotide sequence ID" value="NZ_FOOA01000003.1"/>
</dbReference>
<dbReference type="Proteomes" id="UP000531216">
    <property type="component" value="Unassembled WGS sequence"/>
</dbReference>